<feature type="compositionally biased region" description="Polar residues" evidence="2">
    <location>
        <begin position="144"/>
        <end position="153"/>
    </location>
</feature>
<evidence type="ECO:0000313" key="4">
    <source>
        <dbReference type="Proteomes" id="UP000327013"/>
    </source>
</evidence>
<evidence type="ECO:0000313" key="3">
    <source>
        <dbReference type="EMBL" id="KAB8596082.1"/>
    </source>
</evidence>
<sequence>MTCLNNDDDHNEGNTIETKFARGRSDWKRLRNSHIPISPSPPHPDSGIIFGLRTTNILDKAKSNVCISRSHVVSCDMLDSLRRGKADMDPYEQQFLIRVLQRKPPPTKSDTPSKVPPDVSDVSKASPGSSTTTSEKDSTKEANGFTTTTTPDVTMNKEKQAPTATVRSTQTNGALEAEMAMEVVVKATAKPAPVSSAAPSTPNEPAPSGDSQLTKLQDAGARMEALEVLMGSLRAEMVAKDKRMATLEKELALERKVLKAQLDLQKAEHEKLKGGIKDLIIAVSSPFAHLAKLFED</sequence>
<keyword evidence="1" id="KW-0175">Coiled coil</keyword>
<proteinExistence type="predicted"/>
<accession>A0A5N6L2L9</accession>
<gene>
    <name evidence="3" type="ORF">FH972_025791</name>
</gene>
<name>A0A5N6L2L9_9ROSI</name>
<organism evidence="3 4">
    <name type="scientific">Carpinus fangiana</name>
    <dbReference type="NCBI Taxonomy" id="176857"/>
    <lineage>
        <taxon>Eukaryota</taxon>
        <taxon>Viridiplantae</taxon>
        <taxon>Streptophyta</taxon>
        <taxon>Embryophyta</taxon>
        <taxon>Tracheophyta</taxon>
        <taxon>Spermatophyta</taxon>
        <taxon>Magnoliopsida</taxon>
        <taxon>eudicotyledons</taxon>
        <taxon>Gunneridae</taxon>
        <taxon>Pentapetalae</taxon>
        <taxon>rosids</taxon>
        <taxon>fabids</taxon>
        <taxon>Fagales</taxon>
        <taxon>Betulaceae</taxon>
        <taxon>Carpinus</taxon>
    </lineage>
</organism>
<feature type="region of interest" description="Disordered" evidence="2">
    <location>
        <begin position="100"/>
        <end position="169"/>
    </location>
</feature>
<evidence type="ECO:0000256" key="2">
    <source>
        <dbReference type="SAM" id="MobiDB-lite"/>
    </source>
</evidence>
<comment type="caution">
    <text evidence="3">The sequence shown here is derived from an EMBL/GenBank/DDBJ whole genome shotgun (WGS) entry which is preliminary data.</text>
</comment>
<evidence type="ECO:0000256" key="1">
    <source>
        <dbReference type="SAM" id="Coils"/>
    </source>
</evidence>
<keyword evidence="4" id="KW-1185">Reference proteome</keyword>
<feature type="region of interest" description="Disordered" evidence="2">
    <location>
        <begin position="193"/>
        <end position="213"/>
    </location>
</feature>
<protein>
    <submittedName>
        <fullName evidence="3">Uncharacterized protein</fullName>
    </submittedName>
</protein>
<reference evidence="3 4" key="1">
    <citation type="submission" date="2019-06" db="EMBL/GenBank/DDBJ databases">
        <title>A chromosomal-level reference genome of Carpinus fangiana (Coryloideae, Betulaceae).</title>
        <authorList>
            <person name="Yang X."/>
            <person name="Wang Z."/>
            <person name="Zhang L."/>
            <person name="Hao G."/>
            <person name="Liu J."/>
            <person name="Yang Y."/>
        </authorList>
    </citation>
    <scope>NUCLEOTIDE SEQUENCE [LARGE SCALE GENOMIC DNA]</scope>
    <source>
        <strain evidence="3">Cfa_2016G</strain>
        <tissue evidence="3">Leaf</tissue>
    </source>
</reference>
<feature type="coiled-coil region" evidence="1">
    <location>
        <begin position="216"/>
        <end position="270"/>
    </location>
</feature>
<feature type="compositionally biased region" description="Low complexity" evidence="2">
    <location>
        <begin position="108"/>
        <end position="117"/>
    </location>
</feature>
<dbReference type="AlphaFoldDB" id="A0A5N6L2L9"/>
<dbReference type="Proteomes" id="UP000327013">
    <property type="component" value="Unassembled WGS sequence"/>
</dbReference>
<dbReference type="EMBL" id="VIBQ01000070">
    <property type="protein sequence ID" value="KAB8596082.1"/>
    <property type="molecule type" value="Genomic_DNA"/>
</dbReference>